<reference evidence="1 2" key="1">
    <citation type="journal article" date="2022" name="Allergy">
        <title>Genome assembly and annotation of Periplaneta americana reveal a comprehensive cockroach allergen profile.</title>
        <authorList>
            <person name="Wang L."/>
            <person name="Xiong Q."/>
            <person name="Saelim N."/>
            <person name="Wang L."/>
            <person name="Nong W."/>
            <person name="Wan A.T."/>
            <person name="Shi M."/>
            <person name="Liu X."/>
            <person name="Cao Q."/>
            <person name="Hui J.H.L."/>
            <person name="Sookrung N."/>
            <person name="Leung T.F."/>
            <person name="Tungtrongchitr A."/>
            <person name="Tsui S.K.W."/>
        </authorList>
    </citation>
    <scope>NUCLEOTIDE SEQUENCE [LARGE SCALE GENOMIC DNA]</scope>
    <source>
        <strain evidence="1">PWHHKU_190912</strain>
    </source>
</reference>
<comment type="caution">
    <text evidence="1">The sequence shown here is derived from an EMBL/GenBank/DDBJ whole genome shotgun (WGS) entry which is preliminary data.</text>
</comment>
<dbReference type="EMBL" id="JAJSOF020000013">
    <property type="protein sequence ID" value="KAJ4443127.1"/>
    <property type="molecule type" value="Genomic_DNA"/>
</dbReference>
<dbReference type="PANTHER" id="PTHR47027:SF20">
    <property type="entry name" value="REVERSE TRANSCRIPTASE-LIKE PROTEIN WITH RNA-DIRECTED DNA POLYMERASE DOMAIN"/>
    <property type="match status" value="1"/>
</dbReference>
<evidence type="ECO:0000313" key="1">
    <source>
        <dbReference type="EMBL" id="KAJ4443127.1"/>
    </source>
</evidence>
<dbReference type="Proteomes" id="UP001148838">
    <property type="component" value="Unassembled WGS sequence"/>
</dbReference>
<evidence type="ECO:0000313" key="2">
    <source>
        <dbReference type="Proteomes" id="UP001148838"/>
    </source>
</evidence>
<gene>
    <name evidence="1" type="ORF">ANN_04777</name>
</gene>
<proteinExistence type="predicted"/>
<protein>
    <recommendedName>
        <fullName evidence="3">Reverse transcriptase domain-containing protein</fullName>
    </recommendedName>
</protein>
<dbReference type="PANTHER" id="PTHR47027">
    <property type="entry name" value="REVERSE TRANSCRIPTASE DOMAIN-CONTAINING PROTEIN"/>
    <property type="match status" value="1"/>
</dbReference>
<evidence type="ECO:0008006" key="3">
    <source>
        <dbReference type="Google" id="ProtNLM"/>
    </source>
</evidence>
<accession>A0ABQ8T9C2</accession>
<organism evidence="1 2">
    <name type="scientific">Periplaneta americana</name>
    <name type="common">American cockroach</name>
    <name type="synonym">Blatta americana</name>
    <dbReference type="NCBI Taxonomy" id="6978"/>
    <lineage>
        <taxon>Eukaryota</taxon>
        <taxon>Metazoa</taxon>
        <taxon>Ecdysozoa</taxon>
        <taxon>Arthropoda</taxon>
        <taxon>Hexapoda</taxon>
        <taxon>Insecta</taxon>
        <taxon>Pterygota</taxon>
        <taxon>Neoptera</taxon>
        <taxon>Polyneoptera</taxon>
        <taxon>Dictyoptera</taxon>
        <taxon>Blattodea</taxon>
        <taxon>Blattoidea</taxon>
        <taxon>Blattidae</taxon>
        <taxon>Blattinae</taxon>
        <taxon>Periplaneta</taxon>
    </lineage>
</organism>
<name>A0ABQ8T9C2_PERAM</name>
<sequence>MFSARGEIECDNFHVRIKSVFPLPLPNQIMSPDLDVYFSRVRHRTAFTLACNSMPQNIFSQVPYSRKILASVPLSTSESKFHNNTKQPASTDILNARYGVKFITKCIKEDVFNDDLIIIQKNEDDLQKSLHELNEICKLYDLKISVRKTKTMAFRGKHPMRSKIILENQSIEQVSSFKYLDCDMSYNMERDIDSKINKFQTGERRRENSAYAKRHTNVIEGSGIMDGGTNSFFMFPSLSSPVLQPLSNKFMERIQPVLTRWGTWLDAVNYYAEHYGKIMEVIDALDSTDSSAVAAVKSLPSEQLLEDILFIDSNFKIVSKTSSC</sequence>
<keyword evidence="2" id="KW-1185">Reference proteome</keyword>